<dbReference type="GO" id="GO:0005524">
    <property type="term" value="F:ATP binding"/>
    <property type="evidence" value="ECO:0007669"/>
    <property type="project" value="UniProtKB-UniRule"/>
</dbReference>
<feature type="compositionally biased region" description="Low complexity" evidence="11">
    <location>
        <begin position="582"/>
        <end position="607"/>
    </location>
</feature>
<dbReference type="Gene3D" id="3.30.200.20">
    <property type="entry name" value="Phosphorylase Kinase, domain 1"/>
    <property type="match status" value="1"/>
</dbReference>
<dbReference type="InterPro" id="IPR020635">
    <property type="entry name" value="Tyr_kinase_cat_dom"/>
</dbReference>
<dbReference type="eggNOG" id="KOG4258">
    <property type="taxonomic scope" value="Eukaryota"/>
</dbReference>
<feature type="domain" description="Protein kinase" evidence="12">
    <location>
        <begin position="72"/>
        <end position="342"/>
    </location>
</feature>
<dbReference type="SMART" id="SM00219">
    <property type="entry name" value="TyrKc"/>
    <property type="match status" value="1"/>
</dbReference>
<dbReference type="Gene3D" id="1.10.510.10">
    <property type="entry name" value="Transferase(Phosphotransferase) domain 1"/>
    <property type="match status" value="1"/>
</dbReference>
<dbReference type="OMA" id="AMHRENM"/>
<feature type="binding site" evidence="10">
    <location>
        <position position="106"/>
    </location>
    <ligand>
        <name>ATP</name>
        <dbReference type="ChEBI" id="CHEBI:30616"/>
    </ligand>
</feature>
<dbReference type="GO" id="GO:0007169">
    <property type="term" value="P:cell surface receptor protein tyrosine kinase signaling pathway"/>
    <property type="evidence" value="ECO:0000318"/>
    <property type="project" value="GO_Central"/>
</dbReference>
<dbReference type="PROSITE" id="PS50011">
    <property type="entry name" value="PROTEIN_KINASE_DOM"/>
    <property type="match status" value="1"/>
</dbReference>
<keyword evidence="7" id="KW-1133">Transmembrane helix</keyword>
<dbReference type="InterPro" id="IPR017441">
    <property type="entry name" value="Protein_kinase_ATP_BS"/>
</dbReference>
<organism evidence="13 14">
    <name type="scientific">Monosiga brevicollis</name>
    <name type="common">Choanoflagellate</name>
    <dbReference type="NCBI Taxonomy" id="81824"/>
    <lineage>
        <taxon>Eukaryota</taxon>
        <taxon>Choanoflagellata</taxon>
        <taxon>Craspedida</taxon>
        <taxon>Salpingoecidae</taxon>
        <taxon>Monosiga</taxon>
    </lineage>
</organism>
<gene>
    <name evidence="13" type="ORF">MONBRDRAFT_37833</name>
</gene>
<dbReference type="RefSeq" id="XP_001747477.1">
    <property type="nucleotide sequence ID" value="XM_001747425.1"/>
</dbReference>
<dbReference type="Proteomes" id="UP000001357">
    <property type="component" value="Unassembled WGS sequence"/>
</dbReference>
<dbReference type="InterPro" id="IPR011009">
    <property type="entry name" value="Kinase-like_dom_sf"/>
</dbReference>
<dbReference type="FunFam" id="1.10.510.10:FF:000743">
    <property type="entry name" value="Predicted protein"/>
    <property type="match status" value="1"/>
</dbReference>
<keyword evidence="2" id="KW-0812">Transmembrane</keyword>
<protein>
    <recommendedName>
        <fullName evidence="12">Protein kinase domain-containing protein</fullName>
    </recommendedName>
</protein>
<keyword evidence="4" id="KW-0677">Repeat</keyword>
<feature type="compositionally biased region" description="Basic residues" evidence="11">
    <location>
        <begin position="562"/>
        <end position="571"/>
    </location>
</feature>
<evidence type="ECO:0000256" key="9">
    <source>
        <dbReference type="ARBA" id="ARBA00051243"/>
    </source>
</evidence>
<dbReference type="InterPro" id="IPR008266">
    <property type="entry name" value="Tyr_kinase_AS"/>
</dbReference>
<feature type="region of interest" description="Disordered" evidence="11">
    <location>
        <begin position="358"/>
        <end position="432"/>
    </location>
</feature>
<evidence type="ECO:0000256" key="5">
    <source>
        <dbReference type="ARBA" id="ARBA00022741"/>
    </source>
</evidence>
<dbReference type="CDD" id="cd00192">
    <property type="entry name" value="PTKc"/>
    <property type="match status" value="1"/>
</dbReference>
<keyword evidence="3" id="KW-0732">Signal</keyword>
<dbReference type="PROSITE" id="PS00107">
    <property type="entry name" value="PROTEIN_KINASE_ATP"/>
    <property type="match status" value="1"/>
</dbReference>
<dbReference type="Pfam" id="PF07714">
    <property type="entry name" value="PK_Tyr_Ser-Thr"/>
    <property type="match status" value="1"/>
</dbReference>
<evidence type="ECO:0000256" key="8">
    <source>
        <dbReference type="ARBA" id="ARBA00023136"/>
    </source>
</evidence>
<evidence type="ECO:0000313" key="14">
    <source>
        <dbReference type="Proteomes" id="UP000001357"/>
    </source>
</evidence>
<dbReference type="AlphaFoldDB" id="A9V451"/>
<dbReference type="InterPro" id="IPR000719">
    <property type="entry name" value="Prot_kinase_dom"/>
</dbReference>
<dbReference type="InterPro" id="IPR001245">
    <property type="entry name" value="Ser-Thr/Tyr_kinase_cat_dom"/>
</dbReference>
<comment type="catalytic activity">
    <reaction evidence="9">
        <text>L-tyrosyl-[protein] + ATP = O-phospho-L-tyrosyl-[protein] + ADP + H(+)</text>
        <dbReference type="Rhea" id="RHEA:10596"/>
        <dbReference type="Rhea" id="RHEA-COMP:10136"/>
        <dbReference type="Rhea" id="RHEA-COMP:20101"/>
        <dbReference type="ChEBI" id="CHEBI:15378"/>
        <dbReference type="ChEBI" id="CHEBI:30616"/>
        <dbReference type="ChEBI" id="CHEBI:46858"/>
        <dbReference type="ChEBI" id="CHEBI:61978"/>
        <dbReference type="ChEBI" id="CHEBI:456216"/>
        <dbReference type="EC" id="2.7.10.1"/>
    </reaction>
</comment>
<dbReference type="PANTHER" id="PTHR24416:SF525">
    <property type="entry name" value="INSULIN-LIKE RECEPTOR"/>
    <property type="match status" value="1"/>
</dbReference>
<dbReference type="KEGG" id="mbr:MONBRDRAFT_37833"/>
<comment type="subcellular location">
    <subcellularLocation>
        <location evidence="1">Membrane</location>
        <topology evidence="1">Single-pass type I membrane protein</topology>
    </subcellularLocation>
</comment>
<dbReference type="GO" id="GO:0004714">
    <property type="term" value="F:transmembrane receptor protein tyrosine kinase activity"/>
    <property type="evidence" value="ECO:0000318"/>
    <property type="project" value="GO_Central"/>
</dbReference>
<evidence type="ECO:0000256" key="11">
    <source>
        <dbReference type="SAM" id="MobiDB-lite"/>
    </source>
</evidence>
<reference evidence="13 14" key="1">
    <citation type="journal article" date="2008" name="Nature">
        <title>The genome of the choanoflagellate Monosiga brevicollis and the origin of metazoans.</title>
        <authorList>
            <consortium name="JGI Sequencing"/>
            <person name="King N."/>
            <person name="Westbrook M.J."/>
            <person name="Young S.L."/>
            <person name="Kuo A."/>
            <person name="Abedin M."/>
            <person name="Chapman J."/>
            <person name="Fairclough S."/>
            <person name="Hellsten U."/>
            <person name="Isogai Y."/>
            <person name="Letunic I."/>
            <person name="Marr M."/>
            <person name="Pincus D."/>
            <person name="Putnam N."/>
            <person name="Rokas A."/>
            <person name="Wright K.J."/>
            <person name="Zuzow R."/>
            <person name="Dirks W."/>
            <person name="Good M."/>
            <person name="Goodstein D."/>
            <person name="Lemons D."/>
            <person name="Li W."/>
            <person name="Lyons J.B."/>
            <person name="Morris A."/>
            <person name="Nichols S."/>
            <person name="Richter D.J."/>
            <person name="Salamov A."/>
            <person name="Bork P."/>
            <person name="Lim W.A."/>
            <person name="Manning G."/>
            <person name="Miller W.T."/>
            <person name="McGinnis W."/>
            <person name="Shapiro H."/>
            <person name="Tjian R."/>
            <person name="Grigoriev I.V."/>
            <person name="Rokhsar D."/>
        </authorList>
    </citation>
    <scope>NUCLEOTIDE SEQUENCE [LARGE SCALE GENOMIC DNA]</scope>
    <source>
        <strain evidence="14">MX1 / ATCC 50154</strain>
    </source>
</reference>
<dbReference type="PRINTS" id="PR00109">
    <property type="entry name" value="TYRKINASE"/>
</dbReference>
<evidence type="ECO:0000256" key="6">
    <source>
        <dbReference type="ARBA" id="ARBA00022840"/>
    </source>
</evidence>
<name>A9V451_MONBE</name>
<evidence type="ECO:0000313" key="13">
    <source>
        <dbReference type="EMBL" id="EDQ87557.1"/>
    </source>
</evidence>
<evidence type="ECO:0000256" key="10">
    <source>
        <dbReference type="PROSITE-ProRule" id="PRU10141"/>
    </source>
</evidence>
<dbReference type="GO" id="GO:0043235">
    <property type="term" value="C:receptor complex"/>
    <property type="evidence" value="ECO:0000318"/>
    <property type="project" value="GO_Central"/>
</dbReference>
<dbReference type="GO" id="GO:0005886">
    <property type="term" value="C:plasma membrane"/>
    <property type="evidence" value="ECO:0000318"/>
    <property type="project" value="GO_Central"/>
</dbReference>
<accession>A9V451</accession>
<dbReference type="STRING" id="81824.A9V451"/>
<evidence type="ECO:0000256" key="4">
    <source>
        <dbReference type="ARBA" id="ARBA00022737"/>
    </source>
</evidence>
<evidence type="ECO:0000256" key="7">
    <source>
        <dbReference type="ARBA" id="ARBA00022989"/>
    </source>
</evidence>
<feature type="region of interest" description="Disordered" evidence="11">
    <location>
        <begin position="536"/>
        <end position="610"/>
    </location>
</feature>
<feature type="compositionally biased region" description="Low complexity" evidence="11">
    <location>
        <begin position="383"/>
        <end position="400"/>
    </location>
</feature>
<dbReference type="InterPro" id="IPR050122">
    <property type="entry name" value="RTK"/>
</dbReference>
<dbReference type="PANTHER" id="PTHR24416">
    <property type="entry name" value="TYROSINE-PROTEIN KINASE RECEPTOR"/>
    <property type="match status" value="1"/>
</dbReference>
<sequence>MMRATEKNYAEIEFLLARRSSSATPSRVDSTNSTQSGLNTLTPTRKVVGMPAATATGQLELNKKWELDRSKIVLKQKLGEGHFGVVYAGEAKKIMPDQAVTPVAIKMLQDSSSEATNDFMKEVKIMQTIDGDQKIVRLLGICTRETPFLMVLELMAKGDLKTLLRNSRPKTSKPSALSPRRLALIAADVADGMAYIAGLRIVHRDLAARNCLVKDNWETRIGDFGLGRDTYTSEYYKMQGSNPLPVRWMSPEAIEDGVYTTQSDVWSYGIVIYELVTFAKMPYAGLSNMEVVERITDGYRMPQPKECSDEFYALMTRCWDEPEDRISFKELHEKTLLPHRFCRTTQFTALAATLSDEPIRKQKRNGSREPTSPGVDDVDAEPEAAASSPAPPATAIAGSSDYEPPQDASRTGAGMPAQAGGGDSDDEDTVPSAYGVHYQTQSSAQDSAANSAMYTDTRLQGLSNMQAAIAKAQEESEVQDIVRTSGSTSTLRSRQAQEELALQVDTNSNVKPRDHRPSFGAAAAMRSQWETMAKVEEEKANDPATVAARKQKEKADKDAAKLARKKSRRRSKGVDASQNKDAVAMAQEEAAAKAATGPTPAAEGAPELVRSSEGVLDSLAAVSRATGTSYDAGGTEVVPSRNHLANDNSRTAAQSAMHRENMRRQALKDMQAWIDAVIGDYTEGETLYEVRVAMGSEEEPAVRALATSFRHFRRDM</sequence>
<evidence type="ECO:0000256" key="2">
    <source>
        <dbReference type="ARBA" id="ARBA00022692"/>
    </source>
</evidence>
<keyword evidence="14" id="KW-1185">Reference proteome</keyword>
<dbReference type="FunFam" id="3.30.200.20:FF:001223">
    <property type="entry name" value="Predicted protein"/>
    <property type="match status" value="1"/>
</dbReference>
<dbReference type="GeneID" id="5892820"/>
<keyword evidence="5 10" id="KW-0547">Nucleotide-binding</keyword>
<dbReference type="SUPFAM" id="SSF56112">
    <property type="entry name" value="Protein kinase-like (PK-like)"/>
    <property type="match status" value="1"/>
</dbReference>
<evidence type="ECO:0000256" key="1">
    <source>
        <dbReference type="ARBA" id="ARBA00004479"/>
    </source>
</evidence>
<dbReference type="InParanoid" id="A9V451"/>
<evidence type="ECO:0000256" key="3">
    <source>
        <dbReference type="ARBA" id="ARBA00022729"/>
    </source>
</evidence>
<keyword evidence="8" id="KW-0472">Membrane</keyword>
<dbReference type="PROSITE" id="PS00109">
    <property type="entry name" value="PROTEIN_KINASE_TYR"/>
    <property type="match status" value="1"/>
</dbReference>
<evidence type="ECO:0000259" key="12">
    <source>
        <dbReference type="PROSITE" id="PS50011"/>
    </source>
</evidence>
<dbReference type="EMBL" id="CH991558">
    <property type="protein sequence ID" value="EDQ87557.1"/>
    <property type="molecule type" value="Genomic_DNA"/>
</dbReference>
<proteinExistence type="predicted"/>
<keyword evidence="6 10" id="KW-0067">ATP-binding</keyword>